<reference evidence="1" key="1">
    <citation type="submission" date="2014-05" db="EMBL/GenBank/DDBJ databases">
        <authorList>
            <person name="Chronopoulou M."/>
        </authorList>
    </citation>
    <scope>NUCLEOTIDE SEQUENCE</scope>
    <source>
        <tissue evidence="1">Whole organism</tissue>
    </source>
</reference>
<feature type="non-terminal residue" evidence="1">
    <location>
        <position position="1"/>
    </location>
</feature>
<name>A0A0K2UZB6_LEPSM</name>
<proteinExistence type="predicted"/>
<evidence type="ECO:0000313" key="1">
    <source>
        <dbReference type="EMBL" id="CDW43217.1"/>
    </source>
</evidence>
<dbReference type="EMBL" id="HACA01025856">
    <property type="protein sequence ID" value="CDW43217.1"/>
    <property type="molecule type" value="Transcribed_RNA"/>
</dbReference>
<accession>A0A0K2UZB6</accession>
<dbReference type="AlphaFoldDB" id="A0A0K2UZB6"/>
<protein>
    <submittedName>
        <fullName evidence="1">Uncharacterized protein</fullName>
    </submittedName>
</protein>
<organism evidence="1">
    <name type="scientific">Lepeophtheirus salmonis</name>
    <name type="common">Salmon louse</name>
    <name type="synonym">Caligus salmonis</name>
    <dbReference type="NCBI Taxonomy" id="72036"/>
    <lineage>
        <taxon>Eukaryota</taxon>
        <taxon>Metazoa</taxon>
        <taxon>Ecdysozoa</taxon>
        <taxon>Arthropoda</taxon>
        <taxon>Crustacea</taxon>
        <taxon>Multicrustacea</taxon>
        <taxon>Hexanauplia</taxon>
        <taxon>Copepoda</taxon>
        <taxon>Siphonostomatoida</taxon>
        <taxon>Caligidae</taxon>
        <taxon>Lepeophtheirus</taxon>
    </lineage>
</organism>
<sequence>CVWKPQIKKNKKYNSCIPTRSVRLLLRSLKVLGRFDVNETLIVNGKRHI</sequence>